<evidence type="ECO:0000313" key="9">
    <source>
        <dbReference type="EMBL" id="KRM71954.1"/>
    </source>
</evidence>
<keyword evidence="3 6" id="KW-0378">Hydrolase</keyword>
<dbReference type="OrthoDB" id="9766487at2"/>
<dbReference type="PANTHER" id="PTHR11804">
    <property type="entry name" value="PROTEASE M3 THIMET OLIGOPEPTIDASE-RELATED"/>
    <property type="match status" value="1"/>
</dbReference>
<organism evidence="9 10">
    <name type="scientific">Lacticaseibacillus brantae DSM 23927</name>
    <dbReference type="NCBI Taxonomy" id="1423727"/>
    <lineage>
        <taxon>Bacteria</taxon>
        <taxon>Bacillati</taxon>
        <taxon>Bacillota</taxon>
        <taxon>Bacilli</taxon>
        <taxon>Lactobacillales</taxon>
        <taxon>Lactobacillaceae</taxon>
        <taxon>Lacticaseibacillus</taxon>
    </lineage>
</organism>
<dbReference type="Gene3D" id="1.10.1370.20">
    <property type="entry name" value="Oligoendopeptidase f, C-terminal domain"/>
    <property type="match status" value="1"/>
</dbReference>
<dbReference type="Proteomes" id="UP000051672">
    <property type="component" value="Unassembled WGS sequence"/>
</dbReference>
<gene>
    <name evidence="9" type="ORF">FC34_GL000934</name>
</gene>
<dbReference type="InterPro" id="IPR004438">
    <property type="entry name" value="Peptidase_M3B"/>
</dbReference>
<dbReference type="STRING" id="1423727.FC34_GL000934"/>
<comment type="caution">
    <text evidence="9">The sequence shown here is derived from an EMBL/GenBank/DDBJ whole genome shotgun (WGS) entry which is preliminary data.</text>
</comment>
<dbReference type="SUPFAM" id="SSF55486">
    <property type="entry name" value="Metalloproteases ('zincins'), catalytic domain"/>
    <property type="match status" value="1"/>
</dbReference>
<proteinExistence type="inferred from homology"/>
<feature type="domain" description="Peptidase M3A/M3B catalytic" evidence="7">
    <location>
        <begin position="202"/>
        <end position="583"/>
    </location>
</feature>
<dbReference type="GO" id="GO:0006518">
    <property type="term" value="P:peptide metabolic process"/>
    <property type="evidence" value="ECO:0007669"/>
    <property type="project" value="TreeGrafter"/>
</dbReference>
<dbReference type="InterPro" id="IPR013647">
    <property type="entry name" value="OligopepF_N_dom"/>
</dbReference>
<name>A0A0R2AZI8_9LACO</name>
<dbReference type="AlphaFoldDB" id="A0A0R2AZI8"/>
<evidence type="ECO:0000259" key="8">
    <source>
        <dbReference type="Pfam" id="PF08439"/>
    </source>
</evidence>
<evidence type="ECO:0000259" key="7">
    <source>
        <dbReference type="Pfam" id="PF01432"/>
    </source>
</evidence>
<evidence type="ECO:0000256" key="5">
    <source>
        <dbReference type="ARBA" id="ARBA00023049"/>
    </source>
</evidence>
<dbReference type="InterPro" id="IPR045090">
    <property type="entry name" value="Pept_M3A_M3B"/>
</dbReference>
<dbReference type="PATRIC" id="fig|1423727.3.peg.940"/>
<dbReference type="InterPro" id="IPR034009">
    <property type="entry name" value="M3B_PepF_4"/>
</dbReference>
<dbReference type="Gene3D" id="1.20.140.70">
    <property type="entry name" value="Oligopeptidase f, N-terminal domain"/>
    <property type="match status" value="1"/>
</dbReference>
<feature type="domain" description="Oligopeptidase F N-terminal" evidence="8">
    <location>
        <begin position="115"/>
        <end position="181"/>
    </location>
</feature>
<keyword evidence="2 6" id="KW-0479">Metal-binding</keyword>
<evidence type="ECO:0000256" key="3">
    <source>
        <dbReference type="ARBA" id="ARBA00022801"/>
    </source>
</evidence>
<dbReference type="EMBL" id="AYZQ01000002">
    <property type="protein sequence ID" value="KRM71954.1"/>
    <property type="molecule type" value="Genomic_DNA"/>
</dbReference>
<evidence type="ECO:0000256" key="2">
    <source>
        <dbReference type="ARBA" id="ARBA00022723"/>
    </source>
</evidence>
<comment type="similarity">
    <text evidence="6">Belongs to the peptidase M3B family.</text>
</comment>
<dbReference type="Pfam" id="PF08439">
    <property type="entry name" value="Peptidase_M3_N"/>
    <property type="match status" value="1"/>
</dbReference>
<sequence>MTEALPRRKDVDPALTWDLSAIYPDQTAFEQDFKDVQALTNDFERMYTGQLNRASTIIDALGDYENILTKLDRISHWGFMPYTTDTTNADLAAQLNRVDQLAAKIAGQISFVESELKAQPQALLADVAGQAPDFASYMRHLEAQADHRLDPHVEKALAELGPTLAAPSKIRDQAIFGDMDFGTFTAHGQEYPLSFVSYEETYQNHPDTEIRRNAYAQFNKTLRRYQSTMATAYYTQVSTEKTLATMAGYDSVIDYLLADQEVTRDMFNRQIDVIMTELAPVMRRYVTYVKEVWGLDYMGYADLQIDLDPDYAPTISIEDSKQYVSDAVAIMGQAYHDRIMASYPERWTDFPANQGKDSGAYTAGPYGVHPYVMMSWSDSLPSLYTLIHELGHTGQMTLAQEHHGYLAAAPSMYVVESPSTFHELLMTHSLEEKATDNRLKRFALSRLLGDTYFHNFITHLLEAAFQREVYKLIDAGESFDAARLNQIKRQVLTDFWGDAVKLEEGAELTWMRQSHYYMGLYSYTYSAGLTVSTQAYLRVLNEGQPAIDAWLNFLALGDSLNPIDSAKVAGVDVTTAEPLHNTIKFLNDTVDEIIDLGNHLD</sequence>
<dbReference type="InterPro" id="IPR001567">
    <property type="entry name" value="Pept_M3A_M3B_dom"/>
</dbReference>
<dbReference type="GO" id="GO:0046872">
    <property type="term" value="F:metal ion binding"/>
    <property type="evidence" value="ECO:0007669"/>
    <property type="project" value="UniProtKB-UniRule"/>
</dbReference>
<dbReference type="RefSeq" id="WP_057894229.1">
    <property type="nucleotide sequence ID" value="NZ_AYZQ01000002.1"/>
</dbReference>
<evidence type="ECO:0000256" key="4">
    <source>
        <dbReference type="ARBA" id="ARBA00022833"/>
    </source>
</evidence>
<keyword evidence="4 6" id="KW-0862">Zinc</keyword>
<dbReference type="EC" id="3.4.24.-" evidence="6"/>
<keyword evidence="10" id="KW-1185">Reference proteome</keyword>
<dbReference type="NCBIfam" id="TIGR00181">
    <property type="entry name" value="pepF"/>
    <property type="match status" value="1"/>
</dbReference>
<protein>
    <recommendedName>
        <fullName evidence="6">Oligopeptidase F</fullName>
        <ecNumber evidence="6">3.4.24.-</ecNumber>
    </recommendedName>
</protein>
<dbReference type="Pfam" id="PF01432">
    <property type="entry name" value="Peptidase_M3"/>
    <property type="match status" value="1"/>
</dbReference>
<evidence type="ECO:0000256" key="1">
    <source>
        <dbReference type="ARBA" id="ARBA00022670"/>
    </source>
</evidence>
<comment type="cofactor">
    <cofactor evidence="6">
        <name>Zn(2+)</name>
        <dbReference type="ChEBI" id="CHEBI:29105"/>
    </cofactor>
    <text evidence="6">Binds 1 zinc ion.</text>
</comment>
<evidence type="ECO:0000256" key="6">
    <source>
        <dbReference type="RuleBase" id="RU368091"/>
    </source>
</evidence>
<accession>A0A0R2AZI8</accession>
<dbReference type="PANTHER" id="PTHR11804:SF45">
    <property type="entry name" value="SIMILAR TO OLIGOENDOPEPTIDASE"/>
    <property type="match status" value="1"/>
</dbReference>
<dbReference type="GO" id="GO:0006508">
    <property type="term" value="P:proteolysis"/>
    <property type="evidence" value="ECO:0007669"/>
    <property type="project" value="UniProtKB-KW"/>
</dbReference>
<keyword evidence="5 6" id="KW-0482">Metalloprotease</keyword>
<dbReference type="CDD" id="cd09609">
    <property type="entry name" value="M3B_PepF"/>
    <property type="match status" value="1"/>
</dbReference>
<comment type="function">
    <text evidence="6">Has oligopeptidase activity and degrades a variety of small bioactive peptides.</text>
</comment>
<dbReference type="InterPro" id="IPR042088">
    <property type="entry name" value="OligoPept_F_C"/>
</dbReference>
<dbReference type="GO" id="GO:0004222">
    <property type="term" value="F:metalloendopeptidase activity"/>
    <property type="evidence" value="ECO:0007669"/>
    <property type="project" value="UniProtKB-UniRule"/>
</dbReference>
<keyword evidence="1 6" id="KW-0645">Protease</keyword>
<evidence type="ECO:0000313" key="10">
    <source>
        <dbReference type="Proteomes" id="UP000051672"/>
    </source>
</evidence>
<reference evidence="9 10" key="1">
    <citation type="journal article" date="2015" name="Genome Announc.">
        <title>Expanding the biotechnology potential of lactobacilli through comparative genomics of 213 strains and associated genera.</title>
        <authorList>
            <person name="Sun Z."/>
            <person name="Harris H.M."/>
            <person name="McCann A."/>
            <person name="Guo C."/>
            <person name="Argimon S."/>
            <person name="Zhang W."/>
            <person name="Yang X."/>
            <person name="Jeffery I.B."/>
            <person name="Cooney J.C."/>
            <person name="Kagawa T.F."/>
            <person name="Liu W."/>
            <person name="Song Y."/>
            <person name="Salvetti E."/>
            <person name="Wrobel A."/>
            <person name="Rasinkangas P."/>
            <person name="Parkhill J."/>
            <person name="Rea M.C."/>
            <person name="O'Sullivan O."/>
            <person name="Ritari J."/>
            <person name="Douillard F.P."/>
            <person name="Paul Ross R."/>
            <person name="Yang R."/>
            <person name="Briner A.E."/>
            <person name="Felis G.E."/>
            <person name="de Vos W.M."/>
            <person name="Barrangou R."/>
            <person name="Klaenhammer T.R."/>
            <person name="Caufield P.W."/>
            <person name="Cui Y."/>
            <person name="Zhang H."/>
            <person name="O'Toole P.W."/>
        </authorList>
    </citation>
    <scope>NUCLEOTIDE SEQUENCE [LARGE SCALE GENOMIC DNA]</scope>
    <source>
        <strain evidence="9 10">DSM 23927</strain>
    </source>
</reference>